<evidence type="ECO:0000256" key="1">
    <source>
        <dbReference type="ARBA" id="ARBA00009986"/>
    </source>
</evidence>
<dbReference type="PROSITE" id="PS00070">
    <property type="entry name" value="ALDEHYDE_DEHYDR_CYS"/>
    <property type="match status" value="1"/>
</dbReference>
<evidence type="ECO:0000256" key="3">
    <source>
        <dbReference type="PROSITE-ProRule" id="PRU10007"/>
    </source>
</evidence>
<keyword evidence="2 4" id="KW-0560">Oxidoreductase</keyword>
<sequence>MTPSQTVFTHEFDAPSYKGTTHVNTGLFINNEWVQPLKGETIDLVNPTTGKFITKASIGTSEDVDIAVKAAHTAFKTTWGLNCPGAVRSRLLYKLADLMEQNIDELIALECLTVALVKGALVDFTLGMVRYYAGLADKVEGRTIETNAAKFAYTLRQPVGVVGQIIPWNAPLLFVAAKLAPALACGCTVVLKPSELTPLSALRVCDLIKEAGFPPGAFNVVVGYGNTVGSALTHHPDVRKVSFVGSLAVGREVTKAAADSNLKKVTLELGGKSPNIIFDDANLDQALKWTESGIFSNAGQMCTAGSRVFVQEGIYDKFIEAFTAAAKTRKLGDPLYPDTVQGPQVSQTQFDRVMRYIDIGKQEGATIVTGGQRHGTEGFFVQPTIFTNTSSSMRIVREEIFGPVAVVIKFKTVEDAIELANDTSYGLASAIFTQNLGTAIKVSNALEAGTVFVNCYNWIEWALPSAGFKESGWGSTSGKEAFDAYMETKAVHMNIGLQI</sequence>
<gene>
    <name evidence="6" type="ORF">FIBRA_08229</name>
</gene>
<dbReference type="InterPro" id="IPR029510">
    <property type="entry name" value="Ald_DH_CS_GLU"/>
</dbReference>
<organism evidence="6 7">
    <name type="scientific">Fibroporia radiculosa</name>
    <dbReference type="NCBI Taxonomy" id="599839"/>
    <lineage>
        <taxon>Eukaryota</taxon>
        <taxon>Fungi</taxon>
        <taxon>Dikarya</taxon>
        <taxon>Basidiomycota</taxon>
        <taxon>Agaricomycotina</taxon>
        <taxon>Agaricomycetes</taxon>
        <taxon>Polyporales</taxon>
        <taxon>Fibroporiaceae</taxon>
        <taxon>Fibroporia</taxon>
    </lineage>
</organism>
<evidence type="ECO:0000313" key="6">
    <source>
        <dbReference type="EMBL" id="CCM05988.1"/>
    </source>
</evidence>
<dbReference type="PROSITE" id="PS00687">
    <property type="entry name" value="ALDEHYDE_DEHYDR_GLU"/>
    <property type="match status" value="1"/>
</dbReference>
<dbReference type="AlphaFoldDB" id="J4GGV6"/>
<dbReference type="CDD" id="cd07091">
    <property type="entry name" value="ALDH_F1-2_Ald2-like"/>
    <property type="match status" value="1"/>
</dbReference>
<dbReference type="PANTHER" id="PTHR11699">
    <property type="entry name" value="ALDEHYDE DEHYDROGENASE-RELATED"/>
    <property type="match status" value="1"/>
</dbReference>
<feature type="domain" description="Aldehyde dehydrogenase" evidence="5">
    <location>
        <begin position="33"/>
        <end position="491"/>
    </location>
</feature>
<dbReference type="InParanoid" id="J4GGV6"/>
<dbReference type="Gene3D" id="3.40.605.10">
    <property type="entry name" value="Aldehyde Dehydrogenase, Chain A, domain 1"/>
    <property type="match status" value="1"/>
</dbReference>
<dbReference type="FunFam" id="3.40.309.10:FF:000001">
    <property type="entry name" value="Mitochondrial aldehyde dehydrogenase 2"/>
    <property type="match status" value="1"/>
</dbReference>
<dbReference type="EMBL" id="HE797219">
    <property type="protein sequence ID" value="CCM05988.1"/>
    <property type="molecule type" value="Genomic_DNA"/>
</dbReference>
<dbReference type="SUPFAM" id="SSF53720">
    <property type="entry name" value="ALDH-like"/>
    <property type="match status" value="1"/>
</dbReference>
<dbReference type="RefSeq" id="XP_012185271.1">
    <property type="nucleotide sequence ID" value="XM_012329881.1"/>
</dbReference>
<dbReference type="Gene3D" id="3.40.309.10">
    <property type="entry name" value="Aldehyde Dehydrogenase, Chain A, domain 2"/>
    <property type="match status" value="1"/>
</dbReference>
<dbReference type="GO" id="GO:0016620">
    <property type="term" value="F:oxidoreductase activity, acting on the aldehyde or oxo group of donors, NAD or NADP as acceptor"/>
    <property type="evidence" value="ECO:0007669"/>
    <property type="project" value="InterPro"/>
</dbReference>
<keyword evidence="7" id="KW-1185">Reference proteome</keyword>
<dbReference type="InterPro" id="IPR016161">
    <property type="entry name" value="Ald_DH/histidinol_DH"/>
</dbReference>
<dbReference type="HOGENOM" id="CLU_005391_0_2_1"/>
<dbReference type="InterPro" id="IPR016162">
    <property type="entry name" value="Ald_DH_N"/>
</dbReference>
<evidence type="ECO:0000259" key="5">
    <source>
        <dbReference type="Pfam" id="PF00171"/>
    </source>
</evidence>
<proteinExistence type="inferred from homology"/>
<dbReference type="GeneID" id="24100899"/>
<dbReference type="Proteomes" id="UP000006352">
    <property type="component" value="Unassembled WGS sequence"/>
</dbReference>
<evidence type="ECO:0000256" key="4">
    <source>
        <dbReference type="RuleBase" id="RU003345"/>
    </source>
</evidence>
<name>J4GGV6_9APHY</name>
<dbReference type="OrthoDB" id="310895at2759"/>
<dbReference type="GO" id="GO:0019413">
    <property type="term" value="P:acetate biosynthetic process"/>
    <property type="evidence" value="ECO:0007669"/>
    <property type="project" value="UniProtKB-ARBA"/>
</dbReference>
<comment type="similarity">
    <text evidence="1 4">Belongs to the aldehyde dehydrogenase family.</text>
</comment>
<accession>J4GGV6</accession>
<dbReference type="Pfam" id="PF00171">
    <property type="entry name" value="Aldedh"/>
    <property type="match status" value="1"/>
</dbReference>
<dbReference type="FunFam" id="3.40.605.10:FF:000007">
    <property type="entry name" value="NAD/NADP-dependent betaine aldehyde dehydrogenase"/>
    <property type="match status" value="1"/>
</dbReference>
<dbReference type="InterPro" id="IPR016160">
    <property type="entry name" value="Ald_DH_CS_CYS"/>
</dbReference>
<dbReference type="STRING" id="599839.J4GGV6"/>
<protein>
    <recommendedName>
        <fullName evidence="5">Aldehyde dehydrogenase domain-containing protein</fullName>
    </recommendedName>
</protein>
<reference evidence="6 7" key="1">
    <citation type="journal article" date="2012" name="Appl. Environ. Microbiol.">
        <title>Short-read sequencing for genomic analysis of the brown rot fungus Fibroporia radiculosa.</title>
        <authorList>
            <person name="Tang J.D."/>
            <person name="Perkins A.D."/>
            <person name="Sonstegard T.S."/>
            <person name="Schroeder S.G."/>
            <person name="Burgess S.C."/>
            <person name="Diehl S.V."/>
        </authorList>
    </citation>
    <scope>NUCLEOTIDE SEQUENCE [LARGE SCALE GENOMIC DNA]</scope>
    <source>
        <strain evidence="6 7">TFFH 294</strain>
    </source>
</reference>
<evidence type="ECO:0000256" key="2">
    <source>
        <dbReference type="ARBA" id="ARBA00023002"/>
    </source>
</evidence>
<dbReference type="InterPro" id="IPR016163">
    <property type="entry name" value="Ald_DH_C"/>
</dbReference>
<evidence type="ECO:0000313" key="7">
    <source>
        <dbReference type="Proteomes" id="UP000006352"/>
    </source>
</evidence>
<feature type="active site" evidence="3">
    <location>
        <position position="268"/>
    </location>
</feature>
<dbReference type="InterPro" id="IPR015590">
    <property type="entry name" value="Aldehyde_DH_dom"/>
</dbReference>